<sequence>MQLNILMKKEVARWYWLMMDIVDREFNLPEEIWRECLLEPQLKDLLQVSTTLLYNTVKPDMFRRNHLFSIYRAFWTPKKLSRLRQDNMVRCKKCGSASADDLHMFIDCPLLRTFWQEVGDAIKEILPTSPKERLRSESSCTCAGRARTIARPRGTCKESDISLIGVAGESANG</sequence>
<dbReference type="AlphaFoldDB" id="A0AAV7NVD3"/>
<gene>
    <name evidence="1" type="ORF">NDU88_007102</name>
</gene>
<dbReference type="Proteomes" id="UP001066276">
    <property type="component" value="Chromosome 8"/>
</dbReference>
<organism evidence="1 2">
    <name type="scientific">Pleurodeles waltl</name>
    <name type="common">Iberian ribbed newt</name>
    <dbReference type="NCBI Taxonomy" id="8319"/>
    <lineage>
        <taxon>Eukaryota</taxon>
        <taxon>Metazoa</taxon>
        <taxon>Chordata</taxon>
        <taxon>Craniata</taxon>
        <taxon>Vertebrata</taxon>
        <taxon>Euteleostomi</taxon>
        <taxon>Amphibia</taxon>
        <taxon>Batrachia</taxon>
        <taxon>Caudata</taxon>
        <taxon>Salamandroidea</taxon>
        <taxon>Salamandridae</taxon>
        <taxon>Pleurodelinae</taxon>
        <taxon>Pleurodeles</taxon>
    </lineage>
</organism>
<keyword evidence="2" id="KW-1185">Reference proteome</keyword>
<accession>A0AAV7NVD3</accession>
<name>A0AAV7NVD3_PLEWA</name>
<dbReference type="EMBL" id="JANPWB010000012">
    <property type="protein sequence ID" value="KAJ1118915.1"/>
    <property type="molecule type" value="Genomic_DNA"/>
</dbReference>
<proteinExistence type="predicted"/>
<protein>
    <recommendedName>
        <fullName evidence="3">Reverse transcriptase zinc-binding domain-containing protein</fullName>
    </recommendedName>
</protein>
<evidence type="ECO:0000313" key="1">
    <source>
        <dbReference type="EMBL" id="KAJ1118915.1"/>
    </source>
</evidence>
<reference evidence="1" key="1">
    <citation type="journal article" date="2022" name="bioRxiv">
        <title>Sequencing and chromosome-scale assembly of the giantPleurodeles waltlgenome.</title>
        <authorList>
            <person name="Brown T."/>
            <person name="Elewa A."/>
            <person name="Iarovenko S."/>
            <person name="Subramanian E."/>
            <person name="Araus A.J."/>
            <person name="Petzold A."/>
            <person name="Susuki M."/>
            <person name="Suzuki K.-i.T."/>
            <person name="Hayashi T."/>
            <person name="Toyoda A."/>
            <person name="Oliveira C."/>
            <person name="Osipova E."/>
            <person name="Leigh N.D."/>
            <person name="Simon A."/>
            <person name="Yun M.H."/>
        </authorList>
    </citation>
    <scope>NUCLEOTIDE SEQUENCE</scope>
    <source>
        <strain evidence="1">20211129_DDA</strain>
        <tissue evidence="1">Liver</tissue>
    </source>
</reference>
<evidence type="ECO:0000313" key="2">
    <source>
        <dbReference type="Proteomes" id="UP001066276"/>
    </source>
</evidence>
<comment type="caution">
    <text evidence="1">The sequence shown here is derived from an EMBL/GenBank/DDBJ whole genome shotgun (WGS) entry which is preliminary data.</text>
</comment>
<evidence type="ECO:0008006" key="3">
    <source>
        <dbReference type="Google" id="ProtNLM"/>
    </source>
</evidence>